<accession>A0A0R2TWI1</accession>
<dbReference type="PANTHER" id="PTHR43181:SF1">
    <property type="entry name" value="2-C-METHYL-D-ERYTHRITOL 2,4-CYCLODIPHOSPHATE SYNTHASE, CHLOROPLASTIC"/>
    <property type="match status" value="1"/>
</dbReference>
<comment type="subunit">
    <text evidence="4 9">Homotrimer.</text>
</comment>
<evidence type="ECO:0000256" key="6">
    <source>
        <dbReference type="ARBA" id="ARBA00022723"/>
    </source>
</evidence>
<dbReference type="InterPro" id="IPR003526">
    <property type="entry name" value="MECDP_synthase"/>
</dbReference>
<comment type="caution">
    <text evidence="9">Lacks conserved residue(s) required for the propagation of feature annotation.</text>
</comment>
<proteinExistence type="inferred from homology"/>
<evidence type="ECO:0000256" key="7">
    <source>
        <dbReference type="ARBA" id="ARBA00023229"/>
    </source>
</evidence>
<dbReference type="SUPFAM" id="SSF69765">
    <property type="entry name" value="IpsF-like"/>
    <property type="match status" value="1"/>
</dbReference>
<feature type="binding site" evidence="9">
    <location>
        <position position="115"/>
    </location>
    <ligand>
        <name>4-CDP-2-C-methyl-D-erythritol 2-phosphate</name>
        <dbReference type="ChEBI" id="CHEBI:57919"/>
    </ligand>
</feature>
<dbReference type="PROSITE" id="PS01350">
    <property type="entry name" value="ISPF"/>
    <property type="match status" value="1"/>
</dbReference>
<feature type="binding site" evidence="9">
    <location>
        <begin position="76"/>
        <end position="82"/>
    </location>
    <ligand>
        <name>4-CDP-2-C-methyl-D-erythritol 2-phosphate</name>
        <dbReference type="ChEBI" id="CHEBI:57919"/>
    </ligand>
</feature>
<dbReference type="PANTHER" id="PTHR43181">
    <property type="entry name" value="2-C-METHYL-D-ERYTHRITOL 2,4-CYCLODIPHOSPHATE SYNTHASE, CHLOROPLASTIC"/>
    <property type="match status" value="1"/>
</dbReference>
<feature type="site" description="Transition state stabilizer" evidence="9">
    <location>
        <position position="109"/>
    </location>
</feature>
<sequence length="135" mass="14254">MPFDRAFVAHSDGDVLVHALIDALLGGLGLGDIGHHFPDTDEQYRGSDSLELLAVVVEMMSVQGYSLGNADLTIVAESPKMAPYLEAMKLKISTVVGCDIGQINIKATTTERLGFTGREEGIACYAAALLMPSGA</sequence>
<feature type="domain" description="2-C-methyl-D-erythritol 2,4-cyclodiphosphate synthase" evidence="11">
    <location>
        <begin position="2"/>
        <end position="130"/>
    </location>
</feature>
<reference evidence="12 13" key="1">
    <citation type="submission" date="2015-10" db="EMBL/GenBank/DDBJ databases">
        <title>Metagenome-Assembled Genomes uncover a global brackish microbiome.</title>
        <authorList>
            <person name="Hugerth L.W."/>
            <person name="Larsson J."/>
            <person name="Alneberg J."/>
            <person name="Lindh M.V."/>
            <person name="Legrand C."/>
            <person name="Pinhassi J."/>
            <person name="Andersson A.F."/>
        </authorList>
    </citation>
    <scope>NUCLEOTIDE SEQUENCE [LARGE SCALE GENOMIC DNA]</scope>
    <source>
        <strain evidence="12">BACL26 MAG-121220-bin70</strain>
    </source>
</reference>
<feature type="binding site" evidence="9">
    <location>
        <begin position="108"/>
        <end position="111"/>
    </location>
    <ligand>
        <name>4-CDP-2-C-methyl-D-erythritol 2-phosphate</name>
        <dbReference type="ChEBI" id="CHEBI:57919"/>
    </ligand>
</feature>
<evidence type="ECO:0000259" key="11">
    <source>
        <dbReference type="Pfam" id="PF02542"/>
    </source>
</evidence>
<dbReference type="Proteomes" id="UP000051213">
    <property type="component" value="Unassembled WGS sequence"/>
</dbReference>
<organism evidence="12 13">
    <name type="scientific">SAR92 bacterium BACL26 MAG-121220-bin70</name>
    <dbReference type="NCBI Taxonomy" id="1655626"/>
    <lineage>
        <taxon>Bacteria</taxon>
        <taxon>Pseudomonadati</taxon>
        <taxon>Pseudomonadota</taxon>
        <taxon>Gammaproteobacteria</taxon>
        <taxon>Cellvibrionales</taxon>
        <taxon>Porticoccaceae</taxon>
        <taxon>SAR92 clade</taxon>
    </lineage>
</organism>
<comment type="similarity">
    <text evidence="3 9 10">Belongs to the IspF family.</text>
</comment>
<evidence type="ECO:0000256" key="2">
    <source>
        <dbReference type="ARBA" id="ARBA00004709"/>
    </source>
</evidence>
<dbReference type="AlphaFoldDB" id="A0A0R2TWI1"/>
<feature type="binding site" evidence="9">
    <location>
        <begin position="32"/>
        <end position="34"/>
    </location>
    <ligand>
        <name>4-CDP-2-C-methyl-D-erythritol 2-phosphate</name>
        <dbReference type="ChEBI" id="CHEBI:57919"/>
    </ligand>
</feature>
<comment type="caution">
    <text evidence="12">The sequence shown here is derived from an EMBL/GenBank/DDBJ whole genome shotgun (WGS) entry which is preliminary data.</text>
</comment>
<evidence type="ECO:0000256" key="3">
    <source>
        <dbReference type="ARBA" id="ARBA00008480"/>
    </source>
</evidence>
<feature type="binding site" evidence="9">
    <location>
        <begin position="37"/>
        <end position="41"/>
    </location>
    <ligand>
        <name>4-CDP-2-C-methyl-D-erythritol 2-phosphate</name>
        <dbReference type="ChEBI" id="CHEBI:57919"/>
    </ligand>
</feature>
<feature type="binding site" evidence="9">
    <location>
        <begin position="10"/>
        <end position="11"/>
    </location>
    <ligand>
        <name>4-CDP-2-C-methyl-D-erythritol 2-phosphate</name>
        <dbReference type="ChEBI" id="CHEBI:57919"/>
    </ligand>
</feature>
<dbReference type="EMBL" id="LICA01000592">
    <property type="protein sequence ID" value="KRO91166.1"/>
    <property type="molecule type" value="Genomic_DNA"/>
</dbReference>
<dbReference type="CDD" id="cd00554">
    <property type="entry name" value="MECDP_synthase"/>
    <property type="match status" value="1"/>
</dbReference>
<dbReference type="NCBIfam" id="TIGR00151">
    <property type="entry name" value="ispF"/>
    <property type="match status" value="1"/>
</dbReference>
<evidence type="ECO:0000256" key="10">
    <source>
        <dbReference type="RuleBase" id="RU004395"/>
    </source>
</evidence>
<evidence type="ECO:0000313" key="12">
    <source>
        <dbReference type="EMBL" id="KRO91166.1"/>
    </source>
</evidence>
<comment type="pathway">
    <text evidence="2 9">Isoprenoid biosynthesis; isopentenyl diphosphate biosynthesis via DXP pathway; isopentenyl diphosphate from 1-deoxy-D-xylulose 5-phosphate: step 4/6.</text>
</comment>
<feature type="binding site" evidence="9">
    <location>
        <position position="18"/>
    </location>
    <ligand>
        <name>a divalent metal cation</name>
        <dbReference type="ChEBI" id="CHEBI:60240"/>
    </ligand>
</feature>
<protein>
    <recommendedName>
        <fullName evidence="5 9">2-C-methyl-D-erythritol 2,4-cyclodiphosphate synthase</fullName>
        <shortName evidence="9">MECDP-synthase</shortName>
        <shortName evidence="9">MECPP-synthase</shortName>
        <shortName evidence="9">MECPS</shortName>
        <ecNumber evidence="5 9">4.6.1.12</ecNumber>
    </recommendedName>
</protein>
<comment type="catalytic activity">
    <reaction evidence="1 9 10">
        <text>4-CDP-2-C-methyl-D-erythritol 2-phosphate = 2-C-methyl-D-erythritol 2,4-cyclic diphosphate + CMP</text>
        <dbReference type="Rhea" id="RHEA:23864"/>
        <dbReference type="ChEBI" id="CHEBI:57919"/>
        <dbReference type="ChEBI" id="CHEBI:58483"/>
        <dbReference type="ChEBI" id="CHEBI:60377"/>
        <dbReference type="EC" id="4.6.1.12"/>
    </reaction>
</comment>
<evidence type="ECO:0000256" key="1">
    <source>
        <dbReference type="ARBA" id="ARBA00000200"/>
    </source>
</evidence>
<evidence type="ECO:0000256" key="8">
    <source>
        <dbReference type="ARBA" id="ARBA00023239"/>
    </source>
</evidence>
<dbReference type="GO" id="GO:0046872">
    <property type="term" value="F:metal ion binding"/>
    <property type="evidence" value="ECO:0007669"/>
    <property type="project" value="UniProtKB-KW"/>
</dbReference>
<gene>
    <name evidence="9 12" type="primary">ispF</name>
    <name evidence="12" type="ORF">ABS24_05020</name>
</gene>
<dbReference type="InterPro" id="IPR036571">
    <property type="entry name" value="MECDP_synthase_sf"/>
</dbReference>
<evidence type="ECO:0000256" key="4">
    <source>
        <dbReference type="ARBA" id="ARBA00011233"/>
    </source>
</evidence>
<dbReference type="UniPathway" id="UPA00056">
    <property type="reaction ID" value="UER00095"/>
</dbReference>
<keyword evidence="6 9" id="KW-0479">Metal-binding</keyword>
<comment type="cofactor">
    <cofactor evidence="9">
        <name>a divalent metal cation</name>
        <dbReference type="ChEBI" id="CHEBI:60240"/>
    </cofactor>
    <text evidence="9">Binds 1 divalent metal cation per subunit.</text>
</comment>
<comment type="function">
    <text evidence="9">Involved in the biosynthesis of isopentenyl diphosphate (IPP) and dimethylallyl diphosphate (DMAPP), two major building blocks of isoprenoid compounds. Catalyzes the conversion of 4-diphosphocytidyl-2-C-methyl-D-erythritol 2-phosphate (CDP-ME2P) to 2-C-methyl-D-erythritol 2,4-cyclodiphosphate (ME-CPP) with a corresponding release of cytidine 5-monophosphate (CMP).</text>
</comment>
<dbReference type="EC" id="4.6.1.12" evidence="5 9"/>
<evidence type="ECO:0000256" key="9">
    <source>
        <dbReference type="HAMAP-Rule" id="MF_00107"/>
    </source>
</evidence>
<dbReference type="InterPro" id="IPR020555">
    <property type="entry name" value="MECDP_synthase_CS"/>
</dbReference>
<name>A0A0R2TWI1_9GAMM</name>
<dbReference type="GO" id="GO:0019288">
    <property type="term" value="P:isopentenyl diphosphate biosynthetic process, methylerythritol 4-phosphate pathway"/>
    <property type="evidence" value="ECO:0007669"/>
    <property type="project" value="UniProtKB-UniRule"/>
</dbReference>
<keyword evidence="7 9" id="KW-0414">Isoprene biosynthesis</keyword>
<dbReference type="GO" id="GO:0008685">
    <property type="term" value="F:2-C-methyl-D-erythritol 2,4-cyclodiphosphate synthase activity"/>
    <property type="evidence" value="ECO:0007669"/>
    <property type="project" value="UniProtKB-UniRule"/>
</dbReference>
<feature type="site" description="Transition state stabilizer" evidence="9">
    <location>
        <position position="10"/>
    </location>
</feature>
<dbReference type="Gene3D" id="3.30.1330.50">
    <property type="entry name" value="2-C-methyl-D-erythritol 2,4-cyclodiphosphate synthase"/>
    <property type="match status" value="1"/>
</dbReference>
<feature type="binding site" evidence="9">
    <location>
        <position position="118"/>
    </location>
    <ligand>
        <name>4-CDP-2-C-methyl-D-erythritol 2-phosphate</name>
        <dbReference type="ChEBI" id="CHEBI:57919"/>
    </ligand>
</feature>
<dbReference type="Pfam" id="PF02542">
    <property type="entry name" value="YgbB"/>
    <property type="match status" value="1"/>
</dbReference>
<evidence type="ECO:0000256" key="5">
    <source>
        <dbReference type="ARBA" id="ARBA00012579"/>
    </source>
</evidence>
<evidence type="ECO:0000313" key="13">
    <source>
        <dbReference type="Proteomes" id="UP000051213"/>
    </source>
</evidence>
<keyword evidence="8 9" id="KW-0456">Lyase</keyword>
<dbReference type="GO" id="GO:0016114">
    <property type="term" value="P:terpenoid biosynthetic process"/>
    <property type="evidence" value="ECO:0007669"/>
    <property type="project" value="InterPro"/>
</dbReference>
<dbReference type="HAMAP" id="MF_00107">
    <property type="entry name" value="IspF"/>
    <property type="match status" value="1"/>
</dbReference>